<dbReference type="Proteomes" id="UP001168109">
    <property type="component" value="Unassembled WGS sequence"/>
</dbReference>
<feature type="compositionally biased region" description="Polar residues" evidence="1">
    <location>
        <begin position="1"/>
        <end position="11"/>
    </location>
</feature>
<proteinExistence type="predicted"/>
<dbReference type="RefSeq" id="WP_290041790.1">
    <property type="nucleotide sequence ID" value="NZ_JAOPLU010000002.1"/>
</dbReference>
<gene>
    <name evidence="2" type="ORF">OB962_07940</name>
</gene>
<evidence type="ECO:0000313" key="2">
    <source>
        <dbReference type="EMBL" id="MDM5130928.1"/>
    </source>
</evidence>
<protein>
    <submittedName>
        <fullName evidence="2">Uncharacterized protein</fullName>
    </submittedName>
</protein>
<keyword evidence="3" id="KW-1185">Reference proteome</keyword>
<comment type="caution">
    <text evidence="2">The sequence shown here is derived from an EMBL/GenBank/DDBJ whole genome shotgun (WGS) entry which is preliminary data.</text>
</comment>
<dbReference type="EMBL" id="JAOPLU010000002">
    <property type="protein sequence ID" value="MDM5130928.1"/>
    <property type="molecule type" value="Genomic_DNA"/>
</dbReference>
<accession>A0ABT7QAY8</accession>
<reference evidence="2" key="1">
    <citation type="submission" date="2024-05" db="EMBL/GenBank/DDBJ databases">
        <title>WGS of Aeromonas isolates.</title>
        <authorList>
            <person name="Lee H."/>
        </authorList>
    </citation>
    <scope>NUCLEOTIDE SEQUENCE</scope>
    <source>
        <strain evidence="2">LP308</strain>
    </source>
</reference>
<evidence type="ECO:0000256" key="1">
    <source>
        <dbReference type="SAM" id="MobiDB-lite"/>
    </source>
</evidence>
<name>A0ABT7QAY8_9GAMM</name>
<sequence>MQINTRGSQVQADAGSGAGLRYRPFRGRLRQYRLLDSDNDAD</sequence>
<organism evidence="2 3">
    <name type="scientific">Aeromonas piscicola</name>
    <dbReference type="NCBI Taxonomy" id="600645"/>
    <lineage>
        <taxon>Bacteria</taxon>
        <taxon>Pseudomonadati</taxon>
        <taxon>Pseudomonadota</taxon>
        <taxon>Gammaproteobacteria</taxon>
        <taxon>Aeromonadales</taxon>
        <taxon>Aeromonadaceae</taxon>
        <taxon>Aeromonas</taxon>
    </lineage>
</organism>
<feature type="region of interest" description="Disordered" evidence="1">
    <location>
        <begin position="1"/>
        <end position="21"/>
    </location>
</feature>
<evidence type="ECO:0000313" key="3">
    <source>
        <dbReference type="Proteomes" id="UP001168109"/>
    </source>
</evidence>